<dbReference type="Proteomes" id="UP000271098">
    <property type="component" value="Unassembled WGS sequence"/>
</dbReference>
<dbReference type="OrthoDB" id="27073at2759"/>
<evidence type="ECO:0000313" key="4">
    <source>
        <dbReference type="WBParaSite" id="GPUH_0002716201-mRNA-1"/>
    </source>
</evidence>
<gene>
    <name evidence="2" type="ORF">GPUH_LOCUS27133</name>
</gene>
<proteinExistence type="predicted"/>
<dbReference type="Gene3D" id="1.20.1310.10">
    <property type="entry name" value="Cullin Repeats"/>
    <property type="match status" value="1"/>
</dbReference>
<dbReference type="EMBL" id="UYRT01119969">
    <property type="protein sequence ID" value="VDN50002.1"/>
    <property type="molecule type" value="Genomic_DNA"/>
</dbReference>
<evidence type="ECO:0000313" key="2">
    <source>
        <dbReference type="EMBL" id="VDN50002.1"/>
    </source>
</evidence>
<evidence type="ECO:0000256" key="1">
    <source>
        <dbReference type="SAM" id="MobiDB-lite"/>
    </source>
</evidence>
<reference evidence="4" key="1">
    <citation type="submission" date="2016-06" db="UniProtKB">
        <authorList>
            <consortium name="WormBaseParasite"/>
        </authorList>
    </citation>
    <scope>IDENTIFICATION</scope>
</reference>
<name>A0A183F1P1_9BILA</name>
<keyword evidence="3" id="KW-1185">Reference proteome</keyword>
<dbReference type="WBParaSite" id="GPUH_0002716201-mRNA-1">
    <property type="protein sequence ID" value="GPUH_0002716201-mRNA-1"/>
    <property type="gene ID" value="GPUH_0002716201"/>
</dbReference>
<evidence type="ECO:0000313" key="3">
    <source>
        <dbReference type="Proteomes" id="UP000271098"/>
    </source>
</evidence>
<feature type="region of interest" description="Disordered" evidence="1">
    <location>
        <begin position="1"/>
        <end position="20"/>
    </location>
</feature>
<dbReference type="AlphaFoldDB" id="A0A183F1P1"/>
<reference evidence="2 3" key="2">
    <citation type="submission" date="2018-11" db="EMBL/GenBank/DDBJ databases">
        <authorList>
            <consortium name="Pathogen Informatics"/>
        </authorList>
    </citation>
    <scope>NUCLEOTIDE SEQUENCE [LARGE SCALE GENOMIC DNA]</scope>
</reference>
<organism evidence="4">
    <name type="scientific">Gongylonema pulchrum</name>
    <dbReference type="NCBI Taxonomy" id="637853"/>
    <lineage>
        <taxon>Eukaryota</taxon>
        <taxon>Metazoa</taxon>
        <taxon>Ecdysozoa</taxon>
        <taxon>Nematoda</taxon>
        <taxon>Chromadorea</taxon>
        <taxon>Rhabditida</taxon>
        <taxon>Spirurina</taxon>
        <taxon>Spiruromorpha</taxon>
        <taxon>Spiruroidea</taxon>
        <taxon>Gongylonematidae</taxon>
        <taxon>Gongylonema</taxon>
    </lineage>
</organism>
<sequence>MSIVTPPVSSEMGSSQPPQCPNFYSLRPKQVDFDATWRNVENSIKRIMRLQPLERRVWDYNF</sequence>
<feature type="compositionally biased region" description="Polar residues" evidence="1">
    <location>
        <begin position="7"/>
        <end position="17"/>
    </location>
</feature>
<accession>A0A183F1P1</accession>
<protein>
    <submittedName>
        <fullName evidence="2 4">Uncharacterized protein</fullName>
    </submittedName>
</protein>